<protein>
    <recommendedName>
        <fullName evidence="3">tetrahydrofolate synthase</fullName>
        <ecNumber evidence="3">6.3.2.17</ecNumber>
    </recommendedName>
    <alternativeName>
        <fullName evidence="11">Folylpoly-gamma-glutamate synthetase</fullName>
    </alternativeName>
    <alternativeName>
        <fullName evidence="10">Tetrahydrofolylpolyglutamate synthase</fullName>
    </alternativeName>
</protein>
<evidence type="ECO:0000256" key="7">
    <source>
        <dbReference type="ARBA" id="ARBA00022741"/>
    </source>
</evidence>
<dbReference type="InterPro" id="IPR001645">
    <property type="entry name" value="Folylpolyglutamate_synth"/>
</dbReference>
<dbReference type="SUPFAM" id="SSF53244">
    <property type="entry name" value="MurD-like peptide ligases, peptide-binding domain"/>
    <property type="match status" value="1"/>
</dbReference>
<evidence type="ECO:0000256" key="11">
    <source>
        <dbReference type="ARBA" id="ARBA00030876"/>
    </source>
</evidence>
<dbReference type="GO" id="GO:0005524">
    <property type="term" value="F:ATP binding"/>
    <property type="evidence" value="ECO:0007669"/>
    <property type="project" value="UniProtKB-KW"/>
</dbReference>
<keyword evidence="4" id="KW-0554">One-carbon metabolism</keyword>
<dbReference type="Gene3D" id="3.40.1190.10">
    <property type="entry name" value="Mur-like, catalytic domain"/>
    <property type="match status" value="2"/>
</dbReference>
<evidence type="ECO:0000256" key="9">
    <source>
        <dbReference type="ARBA" id="ARBA00022842"/>
    </source>
</evidence>
<dbReference type="GO" id="GO:0046872">
    <property type="term" value="F:metal ion binding"/>
    <property type="evidence" value="ECO:0007669"/>
    <property type="project" value="UniProtKB-KW"/>
</dbReference>
<dbReference type="Gene3D" id="3.90.190.20">
    <property type="entry name" value="Mur ligase, C-terminal domain"/>
    <property type="match status" value="1"/>
</dbReference>
<sequence length="502" mass="55816">MNRRIQKYARHSQEVSLEVREKYVSLFAIDSKNQMARTYENALNLLETRRRRGRPLTDPPTETGSFPANVTTTVRGIPSLHGMSEWLQTLGHSDADVARLNIVHVTGTKGKGSTCAFTSSILLAHGSRTGFPKKIGLYTSPHLQCIRERIQINSEPVTGSLFTKYFFEVWDKLMDTNIQNTDTEQQPPRYLQFLALLAFHTFIRENVDAAIFEVHHGLDHVAQLGPTIESIAWHKSGIFKSGAPALSVPQGASPTEVLHARAAEKNTSLTIVPLIPNLPPDSRVLEIPVQRLNCSLAAELARAFLNAKAPDHVLEPDDISTAVRNISLIGRFEIIEDPDGQSQWLLDGAHNTLSLKQTAEWFSEVTGRSAVHKYRILIFSHFSKDRDGLALLECLAASFTERDALPDHVIFTTYIEREDKSEKIDKDILPSSLPNLSLLSLYAENWKTLDPRPATSISTKETIEEAINAARIISAQQDKDGTQVLITGSLRLVGGALNILRP</sequence>
<dbReference type="GO" id="GO:0005739">
    <property type="term" value="C:mitochondrion"/>
    <property type="evidence" value="ECO:0007669"/>
    <property type="project" value="TreeGrafter"/>
</dbReference>
<comment type="pathway">
    <text evidence="1">Cofactor biosynthesis; tetrahydrofolylpolyglutamate biosynthesis.</text>
</comment>
<dbReference type="InterPro" id="IPR036565">
    <property type="entry name" value="Mur-like_cat_sf"/>
</dbReference>
<dbReference type="InterPro" id="IPR036615">
    <property type="entry name" value="Mur_ligase_C_dom_sf"/>
</dbReference>
<dbReference type="GO" id="GO:0006730">
    <property type="term" value="P:one-carbon metabolic process"/>
    <property type="evidence" value="ECO:0007669"/>
    <property type="project" value="UniProtKB-KW"/>
</dbReference>
<dbReference type="EC" id="6.3.2.17" evidence="3"/>
<comment type="catalytic activity">
    <reaction evidence="12">
        <text>(6S)-5,6,7,8-tetrahydrofolyl-(gamma-L-Glu)(n) + L-glutamate + ATP = (6S)-5,6,7,8-tetrahydrofolyl-(gamma-L-Glu)(n+1) + ADP + phosphate + H(+)</text>
        <dbReference type="Rhea" id="RHEA:10580"/>
        <dbReference type="Rhea" id="RHEA-COMP:14738"/>
        <dbReference type="Rhea" id="RHEA-COMP:14740"/>
        <dbReference type="ChEBI" id="CHEBI:15378"/>
        <dbReference type="ChEBI" id="CHEBI:29985"/>
        <dbReference type="ChEBI" id="CHEBI:30616"/>
        <dbReference type="ChEBI" id="CHEBI:43474"/>
        <dbReference type="ChEBI" id="CHEBI:141005"/>
        <dbReference type="ChEBI" id="CHEBI:456216"/>
        <dbReference type="EC" id="6.3.2.17"/>
    </reaction>
</comment>
<evidence type="ECO:0000313" key="13">
    <source>
        <dbReference type="EMBL" id="GKZ25147.1"/>
    </source>
</evidence>
<comment type="caution">
    <text evidence="13">The sequence shown here is derived from an EMBL/GenBank/DDBJ whole genome shotgun (WGS) entry which is preliminary data.</text>
</comment>
<comment type="similarity">
    <text evidence="2">Belongs to the folylpolyglutamate synthase family.</text>
</comment>
<evidence type="ECO:0000256" key="1">
    <source>
        <dbReference type="ARBA" id="ARBA00005150"/>
    </source>
</evidence>
<gene>
    <name evidence="13" type="ORF">AbraCBS73388_000594</name>
</gene>
<organism evidence="13 14">
    <name type="scientific">Aspergillus brasiliensis</name>
    <dbReference type="NCBI Taxonomy" id="319629"/>
    <lineage>
        <taxon>Eukaryota</taxon>
        <taxon>Fungi</taxon>
        <taxon>Dikarya</taxon>
        <taxon>Ascomycota</taxon>
        <taxon>Pezizomycotina</taxon>
        <taxon>Eurotiomycetes</taxon>
        <taxon>Eurotiomycetidae</taxon>
        <taxon>Eurotiales</taxon>
        <taxon>Aspergillaceae</taxon>
        <taxon>Aspergillus</taxon>
        <taxon>Aspergillus subgen. Circumdati</taxon>
    </lineage>
</organism>
<evidence type="ECO:0000256" key="10">
    <source>
        <dbReference type="ARBA" id="ARBA00030592"/>
    </source>
</evidence>
<dbReference type="PANTHER" id="PTHR11136:SF5">
    <property type="entry name" value="FOLYLPOLYGLUTAMATE SYNTHASE, MITOCHONDRIAL"/>
    <property type="match status" value="1"/>
</dbReference>
<proteinExistence type="inferred from homology"/>
<reference evidence="13" key="1">
    <citation type="submission" date="2022-07" db="EMBL/GenBank/DDBJ databases">
        <title>Taxonomy of Aspergillus series Nigri: significant species reduction supported by multi-species coalescent approaches.</title>
        <authorList>
            <person name="Bian C."/>
            <person name="Kusuya Y."/>
            <person name="Sklenar F."/>
            <person name="D'hooge E."/>
            <person name="Yaguchi T."/>
            <person name="Takahashi H."/>
            <person name="Hubka V."/>
        </authorList>
    </citation>
    <scope>NUCLEOTIDE SEQUENCE</scope>
    <source>
        <strain evidence="13">CBS 733.88</strain>
    </source>
</reference>
<dbReference type="GO" id="GO:0004326">
    <property type="term" value="F:tetrahydrofolylpolyglutamate synthase activity"/>
    <property type="evidence" value="ECO:0007669"/>
    <property type="project" value="UniProtKB-EC"/>
</dbReference>
<evidence type="ECO:0000256" key="12">
    <source>
        <dbReference type="ARBA" id="ARBA00047493"/>
    </source>
</evidence>
<evidence type="ECO:0000256" key="6">
    <source>
        <dbReference type="ARBA" id="ARBA00022723"/>
    </source>
</evidence>
<evidence type="ECO:0000256" key="4">
    <source>
        <dbReference type="ARBA" id="ARBA00022563"/>
    </source>
</evidence>
<accession>A0A9W6DS73</accession>
<keyword evidence="9" id="KW-0460">Magnesium</keyword>
<keyword evidence="5" id="KW-0436">Ligase</keyword>
<dbReference type="SUPFAM" id="SSF53623">
    <property type="entry name" value="MurD-like peptide ligases, catalytic domain"/>
    <property type="match status" value="1"/>
</dbReference>
<dbReference type="PANTHER" id="PTHR11136">
    <property type="entry name" value="FOLYLPOLYGLUTAMATE SYNTHASE-RELATED"/>
    <property type="match status" value="1"/>
</dbReference>
<dbReference type="PROSITE" id="PS01011">
    <property type="entry name" value="FOLYLPOLYGLU_SYNT_1"/>
    <property type="match status" value="1"/>
</dbReference>
<dbReference type="GO" id="GO:0005829">
    <property type="term" value="C:cytosol"/>
    <property type="evidence" value="ECO:0007669"/>
    <property type="project" value="TreeGrafter"/>
</dbReference>
<dbReference type="AlphaFoldDB" id="A0A9W6DS73"/>
<evidence type="ECO:0000256" key="2">
    <source>
        <dbReference type="ARBA" id="ARBA00008276"/>
    </source>
</evidence>
<dbReference type="Proteomes" id="UP001143548">
    <property type="component" value="Unassembled WGS sequence"/>
</dbReference>
<keyword evidence="8" id="KW-0067">ATP-binding</keyword>
<dbReference type="InterPro" id="IPR018109">
    <property type="entry name" value="Folylpolyglutamate_synth_CS"/>
</dbReference>
<keyword evidence="7" id="KW-0547">Nucleotide-binding</keyword>
<evidence type="ECO:0000313" key="14">
    <source>
        <dbReference type="Proteomes" id="UP001143548"/>
    </source>
</evidence>
<keyword evidence="6" id="KW-0479">Metal-binding</keyword>
<evidence type="ECO:0000256" key="5">
    <source>
        <dbReference type="ARBA" id="ARBA00022598"/>
    </source>
</evidence>
<name>A0A9W6DS73_9EURO</name>
<dbReference type="EMBL" id="BROQ01000103">
    <property type="protein sequence ID" value="GKZ25147.1"/>
    <property type="molecule type" value="Genomic_DNA"/>
</dbReference>
<evidence type="ECO:0000256" key="3">
    <source>
        <dbReference type="ARBA" id="ARBA00013025"/>
    </source>
</evidence>
<evidence type="ECO:0000256" key="8">
    <source>
        <dbReference type="ARBA" id="ARBA00022840"/>
    </source>
</evidence>